<keyword evidence="3" id="KW-0645">Protease</keyword>
<dbReference type="SUPFAM" id="SSF55486">
    <property type="entry name" value="Metalloproteases ('zincins'), catalytic domain"/>
    <property type="match status" value="2"/>
</dbReference>
<evidence type="ECO:0000256" key="9">
    <source>
        <dbReference type="SAM" id="Phobius"/>
    </source>
</evidence>
<reference evidence="12" key="1">
    <citation type="journal article" date="2018" name="Toxicon">
        <title>Venom-gland transcriptomics and venom proteomics of the giant Florida blue centipede, Scolopendra viridis.</title>
        <authorList>
            <person name="Ward M.J."/>
            <person name="Rokyta D.R."/>
        </authorList>
    </citation>
    <scope>NUCLEOTIDE SEQUENCE</scope>
    <source>
        <tissue evidence="12">Venom gland</tissue>
    </source>
</reference>
<comment type="cofactor">
    <cofactor evidence="1">
        <name>Zn(2+)</name>
        <dbReference type="ChEBI" id="CHEBI:29105"/>
    </cofactor>
</comment>
<organism evidence="12">
    <name type="scientific">Scolopendra viridis</name>
    <name type="common">Giant centipede</name>
    <dbReference type="NCBI Taxonomy" id="118503"/>
    <lineage>
        <taxon>Eukaryota</taxon>
        <taxon>Metazoa</taxon>
        <taxon>Ecdysozoa</taxon>
        <taxon>Arthropoda</taxon>
        <taxon>Myriapoda</taxon>
        <taxon>Chilopoda</taxon>
        <taxon>Pleurostigmophora</taxon>
        <taxon>Scolopendromorpha</taxon>
        <taxon>Scolopendridae</taxon>
        <taxon>Scolopendra</taxon>
    </lineage>
</organism>
<dbReference type="GO" id="GO:0016485">
    <property type="term" value="P:protein processing"/>
    <property type="evidence" value="ECO:0007669"/>
    <property type="project" value="TreeGrafter"/>
</dbReference>
<feature type="domain" description="Peptidase M13 C-terminal" evidence="10">
    <location>
        <begin position="582"/>
        <end position="794"/>
    </location>
</feature>
<dbReference type="InterPro" id="IPR000718">
    <property type="entry name" value="Peptidase_M13"/>
</dbReference>
<dbReference type="Gene3D" id="3.40.390.10">
    <property type="entry name" value="Collagenase (Catalytic Domain)"/>
    <property type="match status" value="1"/>
</dbReference>
<protein>
    <submittedName>
        <fullName evidence="12">Membrane metallo-endopeptidase-like 1</fullName>
    </submittedName>
</protein>
<dbReference type="PANTHER" id="PTHR11733">
    <property type="entry name" value="ZINC METALLOPROTEASE FAMILY M13 NEPRILYSIN-RELATED"/>
    <property type="match status" value="1"/>
</dbReference>
<evidence type="ECO:0000256" key="5">
    <source>
        <dbReference type="ARBA" id="ARBA00022801"/>
    </source>
</evidence>
<evidence type="ECO:0000256" key="2">
    <source>
        <dbReference type="ARBA" id="ARBA00007357"/>
    </source>
</evidence>
<name>A0A4D5R9R2_SCOVI</name>
<keyword evidence="5" id="KW-0378">Hydrolase</keyword>
<proteinExistence type="inferred from homology"/>
<dbReference type="Pfam" id="PF01431">
    <property type="entry name" value="Peptidase_M13"/>
    <property type="match status" value="1"/>
</dbReference>
<evidence type="ECO:0000256" key="3">
    <source>
        <dbReference type="ARBA" id="ARBA00022670"/>
    </source>
</evidence>
<evidence type="ECO:0000256" key="1">
    <source>
        <dbReference type="ARBA" id="ARBA00001947"/>
    </source>
</evidence>
<dbReference type="Pfam" id="PF05649">
    <property type="entry name" value="Peptidase_M13_N"/>
    <property type="match status" value="1"/>
</dbReference>
<evidence type="ECO:0000256" key="8">
    <source>
        <dbReference type="SAM" id="MobiDB-lite"/>
    </source>
</evidence>
<dbReference type="AlphaFoldDB" id="A0A4D5R9R2"/>
<keyword evidence="7" id="KW-0482">Metalloprotease</keyword>
<dbReference type="CDD" id="cd08662">
    <property type="entry name" value="M13"/>
    <property type="match status" value="1"/>
</dbReference>
<comment type="similarity">
    <text evidence="2">Belongs to the peptidase M13 family.</text>
</comment>
<feature type="transmembrane region" description="Helical" evidence="9">
    <location>
        <begin position="20"/>
        <end position="45"/>
    </location>
</feature>
<feature type="domain" description="Peptidase M13 N-terminal" evidence="11">
    <location>
        <begin position="88"/>
        <end position="524"/>
    </location>
</feature>
<sequence>MAEYSPDGRKSRTIPYCNPWLTICLGVLALILLIASITLLVLLLLPKDTSKEKEENNSLTSSNICLTKDCVRTAYTLLESMDTSVDVCEDFYEFTCGNFIKKHPVPDQKVSVSVFEQYQDIYERQLRDIIESDFTDGRSLALARAQEAYHVCLNTSFQSNKELKSFKKFLNDTLGGWPLAVGDRWKPTNSLEEFIGKLYRLGFDLPFGTFAVEIDVFNPGTNIIAFRAPSSDSFITLKNKLLKIRKKSIANEAIKISNAYVHLFEETAKVLGVKDLNEKEILRTTRSILLLMAKMQIINDITSEDEEEEVSEEGDEDEEEYGESGEEEYEEDFEDIDYEYYDDVNETAVTMTLKEMNEHANGKVNWLTVLNIMFDGIHTFTEDDWISADEAYVEALSNFLTSQSRRDLANYFIWEIILQSLDHSSTELGKILQDFQAVLSETYRRPFRWNVCTQWIQSAYPFAMTRFFVDKYIDPQSKETVDEMIQLVQKAYKRMIQKSVWVDKETKRNALKKANNMKRFISYPNFIFDDKLLEDFYKYLPTVKSVHFENFLDTKANYTTTLLLEYETPTVYKWDFNPLEINAFYAAWSNSIWFPTGILQLPFFDVSRPAAVNYAMIGSIIGHEVGHGFDDSGKDYDDGGRLKEWWTQNTLEKYENRTKCFVKQYDNFCPEELYTGSDDDRICVNGEQTLGENIADNTGLKAAFTAYKMWIHKHGQENRLPGLEEYTPIQIFFISYAYTWCENIPIENWENVYADDEHSPAKYRVLGTLPNMREFANAFKCPVGKMNNGAKRCSLW</sequence>
<dbReference type="PANTHER" id="PTHR11733:SF237">
    <property type="entry name" value="NEPRILYSIN-LIKE 4"/>
    <property type="match status" value="1"/>
</dbReference>
<evidence type="ECO:0000259" key="10">
    <source>
        <dbReference type="Pfam" id="PF01431"/>
    </source>
</evidence>
<feature type="region of interest" description="Disordered" evidence="8">
    <location>
        <begin position="302"/>
        <end position="329"/>
    </location>
</feature>
<evidence type="ECO:0000259" key="11">
    <source>
        <dbReference type="Pfam" id="PF05649"/>
    </source>
</evidence>
<dbReference type="Gene3D" id="1.10.1380.10">
    <property type="entry name" value="Neutral endopeptidase , domain2"/>
    <property type="match status" value="1"/>
</dbReference>
<keyword evidence="9" id="KW-1133">Transmembrane helix</keyword>
<keyword evidence="9" id="KW-0472">Membrane</keyword>
<dbReference type="GO" id="GO:0005886">
    <property type="term" value="C:plasma membrane"/>
    <property type="evidence" value="ECO:0007669"/>
    <property type="project" value="TreeGrafter"/>
</dbReference>
<dbReference type="InterPro" id="IPR042089">
    <property type="entry name" value="Peptidase_M13_dom_2"/>
</dbReference>
<dbReference type="PRINTS" id="PR00786">
    <property type="entry name" value="NEPRILYSIN"/>
</dbReference>
<keyword evidence="6" id="KW-0862">Zinc</keyword>
<dbReference type="InterPro" id="IPR008753">
    <property type="entry name" value="Peptidase_M13_N"/>
</dbReference>
<dbReference type="InterPro" id="IPR018497">
    <property type="entry name" value="Peptidase_M13_C"/>
</dbReference>
<dbReference type="EMBL" id="GGNE01000097">
    <property type="protein sequence ID" value="MIC88638.1"/>
    <property type="molecule type" value="Transcribed_RNA"/>
</dbReference>
<evidence type="ECO:0000256" key="4">
    <source>
        <dbReference type="ARBA" id="ARBA00022723"/>
    </source>
</evidence>
<evidence type="ECO:0000313" key="12">
    <source>
        <dbReference type="EMBL" id="MIC88638.1"/>
    </source>
</evidence>
<evidence type="ECO:0000256" key="6">
    <source>
        <dbReference type="ARBA" id="ARBA00022833"/>
    </source>
</evidence>
<keyword evidence="4" id="KW-0479">Metal-binding</keyword>
<dbReference type="PROSITE" id="PS51885">
    <property type="entry name" value="NEPRILYSIN"/>
    <property type="match status" value="1"/>
</dbReference>
<dbReference type="InterPro" id="IPR024079">
    <property type="entry name" value="MetalloPept_cat_dom_sf"/>
</dbReference>
<keyword evidence="9" id="KW-0812">Transmembrane</keyword>
<accession>A0A4D5R9R2</accession>
<dbReference type="GO" id="GO:0046872">
    <property type="term" value="F:metal ion binding"/>
    <property type="evidence" value="ECO:0007669"/>
    <property type="project" value="UniProtKB-KW"/>
</dbReference>
<evidence type="ECO:0000256" key="7">
    <source>
        <dbReference type="ARBA" id="ARBA00023049"/>
    </source>
</evidence>
<dbReference type="GO" id="GO:0004222">
    <property type="term" value="F:metalloendopeptidase activity"/>
    <property type="evidence" value="ECO:0007669"/>
    <property type="project" value="InterPro"/>
</dbReference>